<accession>A0AAN9VAM8</accession>
<evidence type="ECO:0000256" key="6">
    <source>
        <dbReference type="PIRSR" id="PIRSR000189-1"/>
    </source>
</evidence>
<dbReference type="GO" id="GO:0005737">
    <property type="term" value="C:cytoplasm"/>
    <property type="evidence" value="ECO:0007669"/>
    <property type="project" value="TreeGrafter"/>
</dbReference>
<dbReference type="Pfam" id="PF01266">
    <property type="entry name" value="DAO"/>
    <property type="match status" value="1"/>
</dbReference>
<feature type="binding site" evidence="6">
    <location>
        <begin position="308"/>
        <end position="313"/>
    </location>
    <ligand>
        <name>FAD</name>
        <dbReference type="ChEBI" id="CHEBI:57692"/>
    </ligand>
</feature>
<sequence length="338" mass="37557">MRNQRVGVLGAGIVGLTTALELQREFPSLQITLIADKFNNETTSSVAAGIFRPASSFEGISRDITSQWIQDSYYFYDGLCQSVDSSAAGVTQVSGYQFSSTSPEIVRNPYLEHLLPVYRSATEEELRLCPGNWLYGSFYTTLLTECYKFLPWALDRFKLSGGKVLKKIISSFSDVADYDVLINCFGMGARNLCSDYKLVPIRGQIIKVQAPWIKTFFYADYDTYVIPGSKAVTLGGCRQYESYDLSINPHDKAAIHERCVKLLPSLKNARVVADAVGLRPHRSTVRVETEIKDTGSEKIKIIHNYGHGGYGVTAAPGTAKYAVKLFRELHSAGLRNKL</sequence>
<dbReference type="InterPro" id="IPR006076">
    <property type="entry name" value="FAD-dep_OxRdtase"/>
</dbReference>
<dbReference type="Gene3D" id="3.30.9.10">
    <property type="entry name" value="D-Amino Acid Oxidase, subunit A, domain 2"/>
    <property type="match status" value="1"/>
</dbReference>
<evidence type="ECO:0000256" key="4">
    <source>
        <dbReference type="ARBA" id="ARBA00022827"/>
    </source>
</evidence>
<comment type="caution">
    <text evidence="8">The sequence shown here is derived from an EMBL/GenBank/DDBJ whole genome shotgun (WGS) entry which is preliminary data.</text>
</comment>
<keyword evidence="9" id="KW-1185">Reference proteome</keyword>
<feature type="binding site" evidence="6">
    <location>
        <position position="279"/>
    </location>
    <ligand>
        <name>D-dopa</name>
        <dbReference type="ChEBI" id="CHEBI:149689"/>
    </ligand>
</feature>
<keyword evidence="4 6" id="KW-0274">FAD</keyword>
<dbReference type="GO" id="GO:0019478">
    <property type="term" value="P:D-amino acid catabolic process"/>
    <property type="evidence" value="ECO:0007669"/>
    <property type="project" value="TreeGrafter"/>
</dbReference>
<protein>
    <recommendedName>
        <fullName evidence="7">FAD dependent oxidoreductase domain-containing protein</fullName>
    </recommendedName>
</protein>
<evidence type="ECO:0000256" key="5">
    <source>
        <dbReference type="ARBA" id="ARBA00023002"/>
    </source>
</evidence>
<dbReference type="PROSITE" id="PS00677">
    <property type="entry name" value="DAO"/>
    <property type="match status" value="1"/>
</dbReference>
<evidence type="ECO:0000313" key="8">
    <source>
        <dbReference type="EMBL" id="KAK7793562.1"/>
    </source>
</evidence>
<comment type="similarity">
    <text evidence="2">Belongs to the DAMOX/DASOX family.</text>
</comment>
<evidence type="ECO:0000259" key="7">
    <source>
        <dbReference type="Pfam" id="PF01266"/>
    </source>
</evidence>
<feature type="binding site" evidence="6">
    <location>
        <position position="224"/>
    </location>
    <ligand>
        <name>D-dopa</name>
        <dbReference type="ChEBI" id="CHEBI:149689"/>
    </ligand>
</feature>
<evidence type="ECO:0000256" key="1">
    <source>
        <dbReference type="ARBA" id="ARBA00001974"/>
    </source>
</evidence>
<dbReference type="Proteomes" id="UP001378592">
    <property type="component" value="Unassembled WGS sequence"/>
</dbReference>
<keyword evidence="3" id="KW-0285">Flavoprotein</keyword>
<dbReference type="InterPro" id="IPR006181">
    <property type="entry name" value="D-amino_acid_oxidase_CS"/>
</dbReference>
<evidence type="ECO:0000256" key="2">
    <source>
        <dbReference type="ARBA" id="ARBA00006730"/>
    </source>
</evidence>
<feature type="domain" description="FAD dependent oxidoreductase" evidence="7">
    <location>
        <begin position="6"/>
        <end position="324"/>
    </location>
</feature>
<dbReference type="PANTHER" id="PTHR11530:SF17">
    <property type="entry name" value="RE49860P"/>
    <property type="match status" value="1"/>
</dbReference>
<keyword evidence="5" id="KW-0560">Oxidoreductase</keyword>
<dbReference type="Gene3D" id="3.40.50.720">
    <property type="entry name" value="NAD(P)-binding Rossmann-like Domain"/>
    <property type="match status" value="1"/>
</dbReference>
<evidence type="ECO:0000313" key="9">
    <source>
        <dbReference type="Proteomes" id="UP001378592"/>
    </source>
</evidence>
<feature type="binding site" evidence="6">
    <location>
        <begin position="43"/>
        <end position="44"/>
    </location>
    <ligand>
        <name>FAD</name>
        <dbReference type="ChEBI" id="CHEBI:57692"/>
    </ligand>
</feature>
<name>A0AAN9VAM8_9ORTH</name>
<dbReference type="PIRSF" id="PIRSF000189">
    <property type="entry name" value="D-aa_oxidase"/>
    <property type="match status" value="1"/>
</dbReference>
<dbReference type="GO" id="GO:0003884">
    <property type="term" value="F:D-amino-acid oxidase activity"/>
    <property type="evidence" value="ECO:0007669"/>
    <property type="project" value="InterPro"/>
</dbReference>
<dbReference type="SUPFAM" id="SSF54373">
    <property type="entry name" value="FAD-linked reductases, C-terminal domain"/>
    <property type="match status" value="1"/>
</dbReference>
<dbReference type="PANTHER" id="PTHR11530">
    <property type="entry name" value="D-AMINO ACID OXIDASE"/>
    <property type="match status" value="1"/>
</dbReference>
<dbReference type="EMBL" id="JAZDUA010000373">
    <property type="protein sequence ID" value="KAK7793562.1"/>
    <property type="molecule type" value="Genomic_DNA"/>
</dbReference>
<dbReference type="SUPFAM" id="SSF51971">
    <property type="entry name" value="Nucleotide-binding domain"/>
    <property type="match status" value="1"/>
</dbReference>
<organism evidence="8 9">
    <name type="scientific">Gryllus longicercus</name>
    <dbReference type="NCBI Taxonomy" id="2509291"/>
    <lineage>
        <taxon>Eukaryota</taxon>
        <taxon>Metazoa</taxon>
        <taxon>Ecdysozoa</taxon>
        <taxon>Arthropoda</taxon>
        <taxon>Hexapoda</taxon>
        <taxon>Insecta</taxon>
        <taxon>Pterygota</taxon>
        <taxon>Neoptera</taxon>
        <taxon>Polyneoptera</taxon>
        <taxon>Orthoptera</taxon>
        <taxon>Ensifera</taxon>
        <taxon>Gryllidea</taxon>
        <taxon>Grylloidea</taxon>
        <taxon>Gryllidae</taxon>
        <taxon>Gryllinae</taxon>
        <taxon>Gryllus</taxon>
    </lineage>
</organism>
<dbReference type="AlphaFoldDB" id="A0AAN9VAM8"/>
<feature type="binding site" evidence="6">
    <location>
        <position position="309"/>
    </location>
    <ligand>
        <name>D-dopa</name>
        <dbReference type="ChEBI" id="CHEBI:149689"/>
    </ligand>
</feature>
<dbReference type="InterPro" id="IPR023209">
    <property type="entry name" value="DAO"/>
</dbReference>
<evidence type="ECO:0000256" key="3">
    <source>
        <dbReference type="ARBA" id="ARBA00022630"/>
    </source>
</evidence>
<comment type="cofactor">
    <cofactor evidence="1 6">
        <name>FAD</name>
        <dbReference type="ChEBI" id="CHEBI:57692"/>
    </cofactor>
</comment>
<proteinExistence type="inferred from homology"/>
<gene>
    <name evidence="8" type="ORF">R5R35_000399</name>
</gene>
<dbReference type="GO" id="GO:0071949">
    <property type="term" value="F:FAD binding"/>
    <property type="evidence" value="ECO:0007669"/>
    <property type="project" value="InterPro"/>
</dbReference>
<reference evidence="8 9" key="1">
    <citation type="submission" date="2024-03" db="EMBL/GenBank/DDBJ databases">
        <title>The genome assembly and annotation of the cricket Gryllus longicercus Weissman &amp; Gray.</title>
        <authorList>
            <person name="Szrajer S."/>
            <person name="Gray D."/>
            <person name="Ylla G."/>
        </authorList>
    </citation>
    <scope>NUCLEOTIDE SEQUENCE [LARGE SCALE GENOMIC DNA]</scope>
    <source>
        <strain evidence="8">DAG 2021-001</strain>
        <tissue evidence="8">Whole body minus gut</tissue>
    </source>
</reference>